<proteinExistence type="predicted"/>
<name>A0AAI9BBI4_ECOLX</name>
<dbReference type="AlphaFoldDB" id="A0AAI9BBI4"/>
<protein>
    <submittedName>
        <fullName evidence="3">Helix-turn-helix domain-containing protein</fullName>
    </submittedName>
</protein>
<feature type="domain" description="HTH cro/C1-type" evidence="2">
    <location>
        <begin position="7"/>
        <end position="61"/>
    </location>
</feature>
<dbReference type="PANTHER" id="PTHR46558:SF11">
    <property type="entry name" value="HTH-TYPE TRANSCRIPTIONAL REGULATOR XRE"/>
    <property type="match status" value="1"/>
</dbReference>
<evidence type="ECO:0000256" key="1">
    <source>
        <dbReference type="ARBA" id="ARBA00023125"/>
    </source>
</evidence>
<evidence type="ECO:0000313" key="4">
    <source>
        <dbReference type="Proteomes" id="UP000775646"/>
    </source>
</evidence>
<accession>A0AAI9BBI4</accession>
<dbReference type="GO" id="GO:0003677">
    <property type="term" value="F:DNA binding"/>
    <property type="evidence" value="ECO:0007669"/>
    <property type="project" value="UniProtKB-KW"/>
</dbReference>
<gene>
    <name evidence="3" type="ORF">BCB93_004799</name>
</gene>
<evidence type="ECO:0000259" key="2">
    <source>
        <dbReference type="PROSITE" id="PS50943"/>
    </source>
</evidence>
<keyword evidence="1" id="KW-0238">DNA-binding</keyword>
<comment type="caution">
    <text evidence="3">The sequence shown here is derived from an EMBL/GenBank/DDBJ whole genome shotgun (WGS) entry which is preliminary data.</text>
</comment>
<dbReference type="EMBL" id="AASZRA010000046">
    <property type="protein sequence ID" value="EFI6955065.1"/>
    <property type="molecule type" value="Genomic_DNA"/>
</dbReference>
<dbReference type="NCBIfam" id="NF007257">
    <property type="entry name" value="PRK09706.1"/>
    <property type="match status" value="1"/>
</dbReference>
<reference evidence="3" key="1">
    <citation type="submission" date="2020-02" db="EMBL/GenBank/DDBJ databases">
        <authorList>
            <consortium name="GenomeTrakr network: Whole genome sequencing for foodborne pathogen traceback"/>
        </authorList>
    </citation>
    <scope>NUCLEOTIDE SEQUENCE</scope>
    <source>
        <strain evidence="3">CFSAN046653</strain>
    </source>
</reference>
<dbReference type="SMART" id="SM00530">
    <property type="entry name" value="HTH_XRE"/>
    <property type="match status" value="1"/>
</dbReference>
<dbReference type="InterPro" id="IPR001387">
    <property type="entry name" value="Cro/C1-type_HTH"/>
</dbReference>
<organism evidence="3 4">
    <name type="scientific">Escherichia coli</name>
    <dbReference type="NCBI Taxonomy" id="562"/>
    <lineage>
        <taxon>Bacteria</taxon>
        <taxon>Pseudomonadati</taxon>
        <taxon>Pseudomonadota</taxon>
        <taxon>Gammaproteobacteria</taxon>
        <taxon>Enterobacterales</taxon>
        <taxon>Enterobacteriaceae</taxon>
        <taxon>Escherichia</taxon>
    </lineage>
</organism>
<dbReference type="Gene3D" id="1.10.260.40">
    <property type="entry name" value="lambda repressor-like DNA-binding domains"/>
    <property type="match status" value="1"/>
</dbReference>
<dbReference type="PANTHER" id="PTHR46558">
    <property type="entry name" value="TRACRIPTIONAL REGULATORY PROTEIN-RELATED-RELATED"/>
    <property type="match status" value="1"/>
</dbReference>
<dbReference type="CDD" id="cd00093">
    <property type="entry name" value="HTH_XRE"/>
    <property type="match status" value="1"/>
</dbReference>
<dbReference type="Pfam" id="PF01381">
    <property type="entry name" value="HTH_3"/>
    <property type="match status" value="1"/>
</dbReference>
<dbReference type="PROSITE" id="PS50943">
    <property type="entry name" value="HTH_CROC1"/>
    <property type="match status" value="1"/>
</dbReference>
<evidence type="ECO:0000313" key="3">
    <source>
        <dbReference type="EMBL" id="EFI6955065.1"/>
    </source>
</evidence>
<dbReference type="RefSeq" id="WP_033813155.1">
    <property type="nucleotide sequence ID" value="NZ_CCRC01000097.1"/>
</dbReference>
<dbReference type="InterPro" id="IPR010982">
    <property type="entry name" value="Lambda_DNA-bd_dom_sf"/>
</dbReference>
<sequence>MEISERITMRRKELGLTKLALAKTLGLSGVSILKWENGQNEPSGKNLFALSDALKCSPAWLLFGDEDKSPTPVDELPTELDEQQTQLLSLFNQLPDSEKTILINEISARVENFNKLFEELLRVRKQRK</sequence>
<dbReference type="SUPFAM" id="SSF47413">
    <property type="entry name" value="lambda repressor-like DNA-binding domains"/>
    <property type="match status" value="1"/>
</dbReference>
<dbReference type="Proteomes" id="UP000775646">
    <property type="component" value="Unassembled WGS sequence"/>
</dbReference>